<dbReference type="AlphaFoldDB" id="A0A2G5F8L2"/>
<dbReference type="InParanoid" id="A0A2G5F8L2"/>
<organism evidence="1 2">
    <name type="scientific">Aquilegia coerulea</name>
    <name type="common">Rocky mountain columbine</name>
    <dbReference type="NCBI Taxonomy" id="218851"/>
    <lineage>
        <taxon>Eukaryota</taxon>
        <taxon>Viridiplantae</taxon>
        <taxon>Streptophyta</taxon>
        <taxon>Embryophyta</taxon>
        <taxon>Tracheophyta</taxon>
        <taxon>Spermatophyta</taxon>
        <taxon>Magnoliopsida</taxon>
        <taxon>Ranunculales</taxon>
        <taxon>Ranunculaceae</taxon>
        <taxon>Thalictroideae</taxon>
        <taxon>Aquilegia</taxon>
    </lineage>
</organism>
<evidence type="ECO:0000313" key="2">
    <source>
        <dbReference type="Proteomes" id="UP000230069"/>
    </source>
</evidence>
<sequence>MNIKRKMLNKIKIPLHAVKSNGLHLLSEVNGSLYLTTVSIFELEMFVLQDRLNSVWTKSHAISLLSLSNQPTFTNNFLIDDICLVPMRDVVPSNLEDLVKVFIHHKDQLLLYDLKRHECTEIGFLKKDQKLCRPYVFHSDSLVSLNSERPFCHGVYASIDT</sequence>
<protein>
    <recommendedName>
        <fullName evidence="3">F-box associated domain-containing protein</fullName>
    </recommendedName>
</protein>
<proteinExistence type="predicted"/>
<evidence type="ECO:0000313" key="1">
    <source>
        <dbReference type="EMBL" id="PIA64341.1"/>
    </source>
</evidence>
<reference evidence="1 2" key="1">
    <citation type="submission" date="2017-09" db="EMBL/GenBank/DDBJ databases">
        <title>WGS assembly of Aquilegia coerulea Goldsmith.</title>
        <authorList>
            <person name="Hodges S."/>
            <person name="Kramer E."/>
            <person name="Nordborg M."/>
            <person name="Tomkins J."/>
            <person name="Borevitz J."/>
            <person name="Derieg N."/>
            <person name="Yan J."/>
            <person name="Mihaltcheva S."/>
            <person name="Hayes R.D."/>
            <person name="Rokhsar D."/>
        </authorList>
    </citation>
    <scope>NUCLEOTIDE SEQUENCE [LARGE SCALE GENOMIC DNA]</scope>
    <source>
        <strain evidence="2">cv. Goldsmith</strain>
    </source>
</reference>
<keyword evidence="2" id="KW-1185">Reference proteome</keyword>
<accession>A0A2G5F8L2</accession>
<dbReference type="EMBL" id="KZ305018">
    <property type="protein sequence ID" value="PIA64341.1"/>
    <property type="molecule type" value="Genomic_DNA"/>
</dbReference>
<name>A0A2G5F8L2_AQUCA</name>
<evidence type="ECO:0008006" key="3">
    <source>
        <dbReference type="Google" id="ProtNLM"/>
    </source>
</evidence>
<gene>
    <name evidence="1" type="ORF">AQUCO_00100073v1</name>
</gene>
<dbReference type="Proteomes" id="UP000230069">
    <property type="component" value="Unassembled WGS sequence"/>
</dbReference>